<name>A0A3N1HPX8_9ACTN</name>
<dbReference type="EMBL" id="RJKN01000002">
    <property type="protein sequence ID" value="ROP44577.1"/>
    <property type="molecule type" value="Genomic_DNA"/>
</dbReference>
<organism evidence="3 4">
    <name type="scientific">Pseudokineococcus lusitanus</name>
    <dbReference type="NCBI Taxonomy" id="763993"/>
    <lineage>
        <taxon>Bacteria</taxon>
        <taxon>Bacillati</taxon>
        <taxon>Actinomycetota</taxon>
        <taxon>Actinomycetes</taxon>
        <taxon>Kineosporiales</taxon>
        <taxon>Kineosporiaceae</taxon>
        <taxon>Pseudokineococcus</taxon>
    </lineage>
</organism>
<evidence type="ECO:0000256" key="2">
    <source>
        <dbReference type="SAM" id="Phobius"/>
    </source>
</evidence>
<dbReference type="Proteomes" id="UP000276232">
    <property type="component" value="Unassembled WGS sequence"/>
</dbReference>
<accession>A0A3N1HPX8</accession>
<dbReference type="InterPro" id="IPR036259">
    <property type="entry name" value="MFS_trans_sf"/>
</dbReference>
<keyword evidence="4" id="KW-1185">Reference proteome</keyword>
<evidence type="ECO:0000256" key="1">
    <source>
        <dbReference type="SAM" id="MobiDB-lite"/>
    </source>
</evidence>
<evidence type="ECO:0000313" key="3">
    <source>
        <dbReference type="EMBL" id="ROP44577.1"/>
    </source>
</evidence>
<dbReference type="PANTHER" id="PTHR38441:SF1">
    <property type="entry name" value="MEMBRANE PROTEIN"/>
    <property type="match status" value="1"/>
</dbReference>
<feature type="region of interest" description="Disordered" evidence="1">
    <location>
        <begin position="1"/>
        <end position="30"/>
    </location>
</feature>
<protein>
    <submittedName>
        <fullName evidence="3">Uncharacterized membrane protein (DUF485 family)</fullName>
    </submittedName>
</protein>
<evidence type="ECO:0000313" key="4">
    <source>
        <dbReference type="Proteomes" id="UP000276232"/>
    </source>
</evidence>
<reference evidence="3 4" key="1">
    <citation type="journal article" date="2015" name="Stand. Genomic Sci.">
        <title>Genomic Encyclopedia of Bacterial and Archaeal Type Strains, Phase III: the genomes of soil and plant-associated and newly described type strains.</title>
        <authorList>
            <person name="Whitman W.B."/>
            <person name="Woyke T."/>
            <person name="Klenk H.P."/>
            <person name="Zhou Y."/>
            <person name="Lilburn T.G."/>
            <person name="Beck B.J."/>
            <person name="De Vos P."/>
            <person name="Vandamme P."/>
            <person name="Eisen J.A."/>
            <person name="Garrity G."/>
            <person name="Hugenholtz P."/>
            <person name="Kyrpides N.C."/>
        </authorList>
    </citation>
    <scope>NUCLEOTIDE SEQUENCE [LARGE SCALE GENOMIC DNA]</scope>
    <source>
        <strain evidence="3 4">CECT 7306</strain>
    </source>
</reference>
<dbReference type="SUPFAM" id="SSF103473">
    <property type="entry name" value="MFS general substrate transporter"/>
    <property type="match status" value="1"/>
</dbReference>
<keyword evidence="2" id="KW-1133">Transmembrane helix</keyword>
<sequence>MPRPHEEPASGDAARPGGPSRPATAEEVQQTPEFAALRRSFRRFIFPMTALFLSWYALYVLLAAFAPGFMSQRLGGSTITVGLLFGLGQFVSTFAITMIYRSWADKKFDPEAERLRERIEGAAV</sequence>
<dbReference type="AlphaFoldDB" id="A0A3N1HPX8"/>
<dbReference type="InParanoid" id="A0A3N1HPX8"/>
<proteinExistence type="predicted"/>
<feature type="transmembrane region" description="Helical" evidence="2">
    <location>
        <begin position="78"/>
        <end position="100"/>
    </location>
</feature>
<dbReference type="InterPro" id="IPR007436">
    <property type="entry name" value="DUF485"/>
</dbReference>
<keyword evidence="2" id="KW-0812">Transmembrane</keyword>
<dbReference type="Pfam" id="PF04341">
    <property type="entry name" value="DUF485"/>
    <property type="match status" value="1"/>
</dbReference>
<dbReference type="OrthoDB" id="3543412at2"/>
<gene>
    <name evidence="3" type="ORF">EDC03_0698</name>
</gene>
<dbReference type="PANTHER" id="PTHR38441">
    <property type="entry name" value="INTEGRAL MEMBRANE PROTEIN-RELATED"/>
    <property type="match status" value="1"/>
</dbReference>
<keyword evidence="2" id="KW-0472">Membrane</keyword>
<comment type="caution">
    <text evidence="3">The sequence shown here is derived from an EMBL/GenBank/DDBJ whole genome shotgun (WGS) entry which is preliminary data.</text>
</comment>
<feature type="transmembrane region" description="Helical" evidence="2">
    <location>
        <begin position="44"/>
        <end position="66"/>
    </location>
</feature>
<dbReference type="RefSeq" id="WP_123378852.1">
    <property type="nucleotide sequence ID" value="NZ_RJKN01000002.1"/>
</dbReference>